<proteinExistence type="predicted"/>
<dbReference type="EMBL" id="CP097357">
    <property type="protein sequence ID" value="UYV29700.1"/>
    <property type="molecule type" value="Genomic_DNA"/>
</dbReference>
<dbReference type="Proteomes" id="UP001163036">
    <property type="component" value="Plasmid pVP-16-VB00198-1"/>
</dbReference>
<reference evidence="1" key="1">
    <citation type="submission" date="2022-05" db="EMBL/GenBank/DDBJ databases">
        <title>Megaplasmid of Vibrio parahaemolyticus.</title>
        <authorList>
            <person name="Strauch E."/>
            <person name="Borowiak M."/>
        </authorList>
    </citation>
    <scope>NUCLEOTIDE SEQUENCE</scope>
    <source>
        <strain evidence="1">16-VB00198</strain>
        <plasmid evidence="1">pVP-16-VB00198-1</plasmid>
    </source>
</reference>
<sequence>MKKVLIETKHFAHISIITSDMKHYDEAKDEIEGFVKTILAKYPDVMEDPEFRCNCLTEVGLISENLEQIQSAANEIATWADENPLTKFVG</sequence>
<protein>
    <recommendedName>
        <fullName evidence="3">Phage protein</fullName>
    </recommendedName>
</protein>
<gene>
    <name evidence="1" type="ORF">M5598_27360</name>
</gene>
<organism evidence="1 2">
    <name type="scientific">Vibrio parahaemolyticus</name>
    <dbReference type="NCBI Taxonomy" id="670"/>
    <lineage>
        <taxon>Bacteria</taxon>
        <taxon>Pseudomonadati</taxon>
        <taxon>Pseudomonadota</taxon>
        <taxon>Gammaproteobacteria</taxon>
        <taxon>Vibrionales</taxon>
        <taxon>Vibrionaceae</taxon>
        <taxon>Vibrio</taxon>
    </lineage>
</organism>
<evidence type="ECO:0000313" key="2">
    <source>
        <dbReference type="Proteomes" id="UP001163036"/>
    </source>
</evidence>
<geneLocation type="plasmid" evidence="1 2">
    <name>pVP-16-VB00198-1</name>
</geneLocation>
<evidence type="ECO:0008006" key="3">
    <source>
        <dbReference type="Google" id="ProtNLM"/>
    </source>
</evidence>
<keyword evidence="1" id="KW-0614">Plasmid</keyword>
<evidence type="ECO:0000313" key="1">
    <source>
        <dbReference type="EMBL" id="UYV29700.1"/>
    </source>
</evidence>
<name>A0AA46UQ42_VIBPH</name>
<dbReference type="AlphaFoldDB" id="A0AA46UQ42"/>
<dbReference type="RefSeq" id="WP_021485554.1">
    <property type="nucleotide sequence ID" value="NZ_CP062152.1"/>
</dbReference>
<accession>A0AA46UQ42</accession>